<reference evidence="1 2" key="1">
    <citation type="submission" date="2018-07" db="EMBL/GenBank/DDBJ databases">
        <title>Genomic Encyclopedia of Type Strains, Phase IV (KMG-IV): sequencing the most valuable type-strain genomes for metagenomic binning, comparative biology and taxonomic classification.</title>
        <authorList>
            <person name="Goeker M."/>
        </authorList>
    </citation>
    <scope>NUCLEOTIDE SEQUENCE [LARGE SCALE GENOMIC DNA]</scope>
    <source>
        <strain evidence="1 2">DSM 103736</strain>
    </source>
</reference>
<protein>
    <submittedName>
        <fullName evidence="1">Uncharacterized protein</fullName>
    </submittedName>
</protein>
<name>A0A370QI67_9GAMM</name>
<proteinExistence type="predicted"/>
<keyword evidence="2" id="KW-1185">Reference proteome</keyword>
<dbReference type="Proteomes" id="UP000254848">
    <property type="component" value="Unassembled WGS sequence"/>
</dbReference>
<sequence>MISAVTTFPVNGGKWDYIHKGSLIDVLDYATEYD</sequence>
<accession>A0A370QI67</accession>
<evidence type="ECO:0000313" key="1">
    <source>
        <dbReference type="EMBL" id="RDK87780.1"/>
    </source>
</evidence>
<gene>
    <name evidence="1" type="ORF">C8D90_10848</name>
</gene>
<organism evidence="1 2">
    <name type="scientific">Enterobacillus tribolii</name>
    <dbReference type="NCBI Taxonomy" id="1487935"/>
    <lineage>
        <taxon>Bacteria</taxon>
        <taxon>Pseudomonadati</taxon>
        <taxon>Pseudomonadota</taxon>
        <taxon>Gammaproteobacteria</taxon>
        <taxon>Enterobacterales</taxon>
        <taxon>Hafniaceae</taxon>
        <taxon>Enterobacillus</taxon>
    </lineage>
</organism>
<dbReference type="EMBL" id="QRAP01000008">
    <property type="protein sequence ID" value="RDK87780.1"/>
    <property type="molecule type" value="Genomic_DNA"/>
</dbReference>
<evidence type="ECO:0000313" key="2">
    <source>
        <dbReference type="Proteomes" id="UP000254848"/>
    </source>
</evidence>
<comment type="caution">
    <text evidence="1">The sequence shown here is derived from an EMBL/GenBank/DDBJ whole genome shotgun (WGS) entry which is preliminary data.</text>
</comment>
<dbReference type="AlphaFoldDB" id="A0A370QI67"/>